<dbReference type="EMBL" id="JBFTWV010000198">
    <property type="protein sequence ID" value="KAL2784026.1"/>
    <property type="molecule type" value="Genomic_DNA"/>
</dbReference>
<dbReference type="Proteomes" id="UP001610563">
    <property type="component" value="Unassembled WGS sequence"/>
</dbReference>
<feature type="compositionally biased region" description="Basic residues" evidence="1">
    <location>
        <begin position="124"/>
        <end position="136"/>
    </location>
</feature>
<evidence type="ECO:0000256" key="2">
    <source>
        <dbReference type="SAM" id="SignalP"/>
    </source>
</evidence>
<dbReference type="PANTHER" id="PTHR35040:SF9">
    <property type="entry name" value="4-LIKE CELL SURFACE PROTEIN, PUTATIVE (AFU_ORTHOLOGUE AFUA_4G14080)-RELATED"/>
    <property type="match status" value="1"/>
</dbReference>
<feature type="region of interest" description="Disordered" evidence="1">
    <location>
        <begin position="115"/>
        <end position="165"/>
    </location>
</feature>
<dbReference type="InterPro" id="IPR021986">
    <property type="entry name" value="Spherulin4"/>
</dbReference>
<evidence type="ECO:0000313" key="4">
    <source>
        <dbReference type="Proteomes" id="UP001610563"/>
    </source>
</evidence>
<keyword evidence="2" id="KW-0732">Signal</keyword>
<keyword evidence="4" id="KW-1185">Reference proteome</keyword>
<feature type="compositionally biased region" description="Low complexity" evidence="1">
    <location>
        <begin position="148"/>
        <end position="165"/>
    </location>
</feature>
<dbReference type="PANTHER" id="PTHR35040">
    <property type="match status" value="1"/>
</dbReference>
<comment type="caution">
    <text evidence="3">The sequence shown here is derived from an EMBL/GenBank/DDBJ whole genome shotgun (WGS) entry which is preliminary data.</text>
</comment>
<accession>A0ABR4FL86</accession>
<reference evidence="3 4" key="1">
    <citation type="submission" date="2024-07" db="EMBL/GenBank/DDBJ databases">
        <title>Section-level genome sequencing and comparative genomics of Aspergillus sections Usti and Cavernicolus.</title>
        <authorList>
            <consortium name="Lawrence Berkeley National Laboratory"/>
            <person name="Nybo J.L."/>
            <person name="Vesth T.C."/>
            <person name="Theobald S."/>
            <person name="Frisvad J.C."/>
            <person name="Larsen T.O."/>
            <person name="Kjaerboelling I."/>
            <person name="Rothschild-Mancinelli K."/>
            <person name="Lyhne E.K."/>
            <person name="Kogle M.E."/>
            <person name="Barry K."/>
            <person name="Clum A."/>
            <person name="Na H."/>
            <person name="Ledsgaard L."/>
            <person name="Lin J."/>
            <person name="Lipzen A."/>
            <person name="Kuo A."/>
            <person name="Riley R."/>
            <person name="Mondo S."/>
            <person name="Labutti K."/>
            <person name="Haridas S."/>
            <person name="Pangalinan J."/>
            <person name="Salamov A.A."/>
            <person name="Simmons B.A."/>
            <person name="Magnuson J.K."/>
            <person name="Chen J."/>
            <person name="Drula E."/>
            <person name="Henrissat B."/>
            <person name="Wiebenga A."/>
            <person name="Lubbers R.J."/>
            <person name="Gomes A.C."/>
            <person name="Makela M.R."/>
            <person name="Stajich J."/>
            <person name="Grigoriev I.V."/>
            <person name="Mortensen U.H."/>
            <person name="De Vries R.P."/>
            <person name="Baker S.E."/>
            <person name="Andersen M.R."/>
        </authorList>
    </citation>
    <scope>NUCLEOTIDE SEQUENCE [LARGE SCALE GENOMIC DNA]</scope>
    <source>
        <strain evidence="3 4">CBS 209.92</strain>
    </source>
</reference>
<feature type="signal peptide" evidence="2">
    <location>
        <begin position="1"/>
        <end position="20"/>
    </location>
</feature>
<name>A0ABR4FL86_9EURO</name>
<organism evidence="3 4">
    <name type="scientific">Aspergillus keveii</name>
    <dbReference type="NCBI Taxonomy" id="714993"/>
    <lineage>
        <taxon>Eukaryota</taxon>
        <taxon>Fungi</taxon>
        <taxon>Dikarya</taxon>
        <taxon>Ascomycota</taxon>
        <taxon>Pezizomycotina</taxon>
        <taxon>Eurotiomycetes</taxon>
        <taxon>Eurotiomycetidae</taxon>
        <taxon>Eurotiales</taxon>
        <taxon>Aspergillaceae</taxon>
        <taxon>Aspergillus</taxon>
        <taxon>Aspergillus subgen. Nidulantes</taxon>
    </lineage>
</organism>
<proteinExistence type="predicted"/>
<sequence>MPSLTHYLALTLASVASVSATGVILPLYTWPSDGAWDPVYDALAAYPEVDFYVIVNPNSGPGDSSPPAFEYITGVSTLNSYANAHTIGYVRTNWADRDIDDVKQDIDVYSRWASYSGSDSSASKRSHTKRKYRHSHSCWNEDTDTEAEPTASTTPTGFITTTTTTSTPTFTATAASTSIPSSTSIPPNQNTGITLSGIFFDEAPNSSDEAQLSYMQEAAEYVQAHSAHFPSTANTSTVIFNPGTAPDAAYFNYATHIVDFESTYDAWLGSEQKSSAAGLIDGVEDSDYSKSAIIINSVPENVDYAAVVGAAVERGVGMVYLTSDFDYKSLTSVGDVAAAILGA</sequence>
<evidence type="ECO:0000256" key="1">
    <source>
        <dbReference type="SAM" id="MobiDB-lite"/>
    </source>
</evidence>
<protein>
    <submittedName>
        <fullName evidence="3">Spherulation-specific family 4</fullName>
    </submittedName>
</protein>
<dbReference type="Pfam" id="PF12138">
    <property type="entry name" value="Spherulin4"/>
    <property type="match status" value="1"/>
</dbReference>
<feature type="chain" id="PRO_5045399140" evidence="2">
    <location>
        <begin position="21"/>
        <end position="343"/>
    </location>
</feature>
<evidence type="ECO:0000313" key="3">
    <source>
        <dbReference type="EMBL" id="KAL2784026.1"/>
    </source>
</evidence>
<gene>
    <name evidence="3" type="ORF">BJX66DRAFT_317385</name>
</gene>